<evidence type="ECO:0000256" key="6">
    <source>
        <dbReference type="SAM" id="SignalP"/>
    </source>
</evidence>
<keyword evidence="2" id="KW-0808">Transferase</keyword>
<evidence type="ECO:0000313" key="7">
    <source>
        <dbReference type="EMBL" id="GGE72007.1"/>
    </source>
</evidence>
<dbReference type="SUPFAM" id="SSF56235">
    <property type="entry name" value="N-terminal nucleophile aminohydrolases (Ntn hydrolases)"/>
    <property type="match status" value="1"/>
</dbReference>
<name>A0A917AS89_9MICC</name>
<dbReference type="InterPro" id="IPR043138">
    <property type="entry name" value="GGT_lsub"/>
</dbReference>
<dbReference type="EMBL" id="BMIS01000008">
    <property type="protein sequence ID" value="GGE72007.1"/>
    <property type="molecule type" value="Genomic_DNA"/>
</dbReference>
<sequence>MAGARPIPTAAASIAVLALTAGCLAEEDPPPEASEPPQAPSASPEPVEDTLQEQGVSAGHPLAVAAGEQILEEGGNAVDAAIAASFAVAVVEPYASGIGGGGSVVLAGQEGDPVFYDYREVVNNEGEIPESGTGIPGFVAGMGELYENHGSLEWAQLLEPAETLASDGFEVSEYLAERMVQEDALAAISDLDHYTDGGEPLGAGEQLVQEELGATLSSLAENGWEDYYTGELAESVADQVEGIDQESLEDYEVVISDPSRGEFGDYELLAAAPSLPGPAMIQMMQIAEAQGIADMDPDSAEYVDLLSDAWLEAEDTVFTELGDPGFIEVPDDITDAESNAEIELDAAQSSDQGEQSDHGEQGYGGDPGDHANTTHISVVDSDGLTVSMTNTIMFFWGSGEMVDGYFVNNHLSRFEAIDSPANEPEPGRRTVTWSNPTIVLDEEQRPVLAAGSPGGHQILNILGTVFVQWGLQGRSLEEAIATPRFRAEEDTLYIEESMPGGLVEDLEDMGWDTEVWPDEMASFGSVQPLEVDYDAGTVGSVDDPRREGAHAIVD</sequence>
<dbReference type="GO" id="GO:0016740">
    <property type="term" value="F:transferase activity"/>
    <property type="evidence" value="ECO:0007669"/>
    <property type="project" value="UniProtKB-KW"/>
</dbReference>
<protein>
    <submittedName>
        <fullName evidence="7">Gamma-glutamyltranspeptidase</fullName>
    </submittedName>
</protein>
<keyword evidence="8" id="KW-1185">Reference proteome</keyword>
<dbReference type="InterPro" id="IPR043137">
    <property type="entry name" value="GGT_ssub_C"/>
</dbReference>
<reference evidence="7" key="1">
    <citation type="journal article" date="2014" name="Int. J. Syst. Evol. Microbiol.">
        <title>Complete genome sequence of Corynebacterium casei LMG S-19264T (=DSM 44701T), isolated from a smear-ripened cheese.</title>
        <authorList>
            <consortium name="US DOE Joint Genome Institute (JGI-PGF)"/>
            <person name="Walter F."/>
            <person name="Albersmeier A."/>
            <person name="Kalinowski J."/>
            <person name="Ruckert C."/>
        </authorList>
    </citation>
    <scope>NUCLEOTIDE SEQUENCE</scope>
    <source>
        <strain evidence="7">CGMCC 1.15388</strain>
    </source>
</reference>
<feature type="signal peptide" evidence="6">
    <location>
        <begin position="1"/>
        <end position="25"/>
    </location>
</feature>
<reference evidence="7" key="2">
    <citation type="submission" date="2020-09" db="EMBL/GenBank/DDBJ databases">
        <authorList>
            <person name="Sun Q."/>
            <person name="Zhou Y."/>
        </authorList>
    </citation>
    <scope>NUCLEOTIDE SEQUENCE</scope>
    <source>
        <strain evidence="7">CGMCC 1.15388</strain>
    </source>
</reference>
<evidence type="ECO:0000256" key="3">
    <source>
        <dbReference type="ARBA" id="ARBA00022801"/>
    </source>
</evidence>
<evidence type="ECO:0000256" key="4">
    <source>
        <dbReference type="ARBA" id="ARBA00023145"/>
    </source>
</evidence>
<keyword evidence="6" id="KW-0732">Signal</keyword>
<dbReference type="InterPro" id="IPR029055">
    <property type="entry name" value="Ntn_hydrolases_N"/>
</dbReference>
<feature type="chain" id="PRO_5038864315" evidence="6">
    <location>
        <begin position="26"/>
        <end position="554"/>
    </location>
</feature>
<comment type="similarity">
    <text evidence="1">Belongs to the gamma-glutamyltransferase family.</text>
</comment>
<organism evidence="7 8">
    <name type="scientific">Nesterenkonia cremea</name>
    <dbReference type="NCBI Taxonomy" id="1882340"/>
    <lineage>
        <taxon>Bacteria</taxon>
        <taxon>Bacillati</taxon>
        <taxon>Actinomycetota</taxon>
        <taxon>Actinomycetes</taxon>
        <taxon>Micrococcales</taxon>
        <taxon>Micrococcaceae</taxon>
        <taxon>Nesterenkonia</taxon>
    </lineage>
</organism>
<accession>A0A917AS89</accession>
<dbReference type="Gene3D" id="1.10.246.130">
    <property type="match status" value="1"/>
</dbReference>
<dbReference type="PANTHER" id="PTHR43199:SF1">
    <property type="entry name" value="GLUTATHIONE HYDROLASE PROENZYME"/>
    <property type="match status" value="1"/>
</dbReference>
<dbReference type="PANTHER" id="PTHR43199">
    <property type="entry name" value="GLUTATHIONE HYDROLASE"/>
    <property type="match status" value="1"/>
</dbReference>
<gene>
    <name evidence="7" type="primary">ggt</name>
    <name evidence="7" type="ORF">GCM10011401_18750</name>
</gene>
<comment type="caution">
    <text evidence="7">The sequence shown here is derived from an EMBL/GenBank/DDBJ whole genome shotgun (WGS) entry which is preliminary data.</text>
</comment>
<feature type="region of interest" description="Disordered" evidence="5">
    <location>
        <begin position="346"/>
        <end position="374"/>
    </location>
</feature>
<dbReference type="Gene3D" id="3.60.20.40">
    <property type="match status" value="1"/>
</dbReference>
<dbReference type="GO" id="GO:0016787">
    <property type="term" value="F:hydrolase activity"/>
    <property type="evidence" value="ECO:0007669"/>
    <property type="project" value="UniProtKB-KW"/>
</dbReference>
<proteinExistence type="inferred from homology"/>
<dbReference type="InterPro" id="IPR051792">
    <property type="entry name" value="GGT_bact"/>
</dbReference>
<dbReference type="Proteomes" id="UP000633136">
    <property type="component" value="Unassembled WGS sequence"/>
</dbReference>
<keyword evidence="4" id="KW-0865">Zymogen</keyword>
<dbReference type="Pfam" id="PF01019">
    <property type="entry name" value="G_glu_transpept"/>
    <property type="match status" value="1"/>
</dbReference>
<keyword evidence="3" id="KW-0378">Hydrolase</keyword>
<evidence type="ECO:0000256" key="5">
    <source>
        <dbReference type="SAM" id="MobiDB-lite"/>
    </source>
</evidence>
<evidence type="ECO:0000256" key="1">
    <source>
        <dbReference type="ARBA" id="ARBA00009381"/>
    </source>
</evidence>
<evidence type="ECO:0000313" key="8">
    <source>
        <dbReference type="Proteomes" id="UP000633136"/>
    </source>
</evidence>
<dbReference type="RefSeq" id="WP_188685041.1">
    <property type="nucleotide sequence ID" value="NZ_BMIS01000008.1"/>
</dbReference>
<dbReference type="AlphaFoldDB" id="A0A917AS89"/>
<dbReference type="PROSITE" id="PS51257">
    <property type="entry name" value="PROKAR_LIPOPROTEIN"/>
    <property type="match status" value="1"/>
</dbReference>
<dbReference type="PRINTS" id="PR01210">
    <property type="entry name" value="GGTRANSPTASE"/>
</dbReference>
<evidence type="ECO:0000256" key="2">
    <source>
        <dbReference type="ARBA" id="ARBA00022679"/>
    </source>
</evidence>
<feature type="region of interest" description="Disordered" evidence="5">
    <location>
        <begin position="24"/>
        <end position="58"/>
    </location>
</feature>